<gene>
    <name evidence="1" type="ORF">ERHA53_45540</name>
</gene>
<dbReference type="Gene3D" id="1.10.1580.20">
    <property type="entry name" value="Protein of unknown function DUF1040"/>
    <property type="match status" value="1"/>
</dbReference>
<dbReference type="RefSeq" id="WP_133846484.1">
    <property type="nucleotide sequence ID" value="NZ_AP024329.1"/>
</dbReference>
<reference evidence="1 2" key="1">
    <citation type="submission" date="2021-01" db="EMBL/GenBank/DDBJ databases">
        <title>Complete genome sequence of Erwinia rhapontici MAFF 311153.</title>
        <authorList>
            <person name="Morohoshi T."/>
            <person name="Someya N."/>
        </authorList>
    </citation>
    <scope>NUCLEOTIDE SEQUENCE [LARGE SCALE GENOMIC DNA]</scope>
    <source>
        <strain evidence="1 2">MAFF 311153</strain>
    </source>
</reference>
<keyword evidence="2" id="KW-1185">Reference proteome</keyword>
<dbReference type="InterPro" id="IPR009383">
    <property type="entry name" value="DUF1040"/>
</dbReference>
<organism evidence="1 2">
    <name type="scientific">Erwinia rhapontici</name>
    <name type="common">Pectobacterium rhapontici</name>
    <dbReference type="NCBI Taxonomy" id="55212"/>
    <lineage>
        <taxon>Bacteria</taxon>
        <taxon>Pseudomonadati</taxon>
        <taxon>Pseudomonadota</taxon>
        <taxon>Gammaproteobacteria</taxon>
        <taxon>Enterobacterales</taxon>
        <taxon>Erwiniaceae</taxon>
        <taxon>Erwinia</taxon>
    </lineage>
</organism>
<proteinExistence type="predicted"/>
<dbReference type="InterPro" id="IPR038134">
    <property type="entry name" value="YihD_sf"/>
</dbReference>
<dbReference type="EMBL" id="AP024329">
    <property type="protein sequence ID" value="BCQ37211.1"/>
    <property type="molecule type" value="Genomic_DNA"/>
</dbReference>
<evidence type="ECO:0008006" key="3">
    <source>
        <dbReference type="Google" id="ProtNLM"/>
    </source>
</evidence>
<dbReference type="Pfam" id="PF06288">
    <property type="entry name" value="DUF1040"/>
    <property type="match status" value="1"/>
</dbReference>
<name>A0ABN6DR91_ERWRD</name>
<protein>
    <recommendedName>
        <fullName evidence="3">DUF1040 family protein</fullName>
    </recommendedName>
</protein>
<sequence length="89" mass="10241">MKCHRLNELISLLQPAWQDDPDLNLLEFLQKLADEAGFKQPVSELTDDVLIYHLKMRGSDKDAEIPGLKKDYEDDFKTALLRARGVIKD</sequence>
<accession>A0ABN6DR91</accession>
<evidence type="ECO:0000313" key="2">
    <source>
        <dbReference type="Proteomes" id="UP000677515"/>
    </source>
</evidence>
<evidence type="ECO:0000313" key="1">
    <source>
        <dbReference type="EMBL" id="BCQ37211.1"/>
    </source>
</evidence>
<dbReference type="Proteomes" id="UP000677515">
    <property type="component" value="Chromosome"/>
</dbReference>